<feature type="active site" evidence="10 12">
    <location>
        <position position="608"/>
    </location>
</feature>
<comment type="catalytic activity">
    <reaction evidence="9 10">
        <text>oxaloacetate + phosphate = phosphoenolpyruvate + hydrogencarbonate</text>
        <dbReference type="Rhea" id="RHEA:28370"/>
        <dbReference type="ChEBI" id="CHEBI:16452"/>
        <dbReference type="ChEBI" id="CHEBI:17544"/>
        <dbReference type="ChEBI" id="CHEBI:43474"/>
        <dbReference type="ChEBI" id="CHEBI:58702"/>
        <dbReference type="EC" id="4.1.1.31"/>
    </reaction>
</comment>
<dbReference type="GO" id="GO:0000287">
    <property type="term" value="F:magnesium ion binding"/>
    <property type="evidence" value="ECO:0007669"/>
    <property type="project" value="UniProtKB-UniRule"/>
</dbReference>
<evidence type="ECO:0000313" key="14">
    <source>
        <dbReference type="Proteomes" id="UP000241167"/>
    </source>
</evidence>
<gene>
    <name evidence="10" type="primary">ppc</name>
    <name evidence="13" type="ORF">C7I55_25440</name>
</gene>
<dbReference type="EC" id="4.1.1.31" evidence="4 10"/>
<evidence type="ECO:0000256" key="8">
    <source>
        <dbReference type="ARBA" id="ARBA00023300"/>
    </source>
</evidence>
<dbReference type="InterPro" id="IPR022805">
    <property type="entry name" value="PEP_COase_bac/pln-type"/>
</dbReference>
<keyword evidence="14" id="KW-1185">Reference proteome</keyword>
<dbReference type="PRINTS" id="PR00150">
    <property type="entry name" value="PEPCARBXLASE"/>
</dbReference>
<dbReference type="SUPFAM" id="SSF51621">
    <property type="entry name" value="Phosphoenolpyruvate/pyruvate domain"/>
    <property type="match status" value="1"/>
</dbReference>
<comment type="caution">
    <text evidence="13">The sequence shown here is derived from an EMBL/GenBank/DDBJ whole genome shotgun (WGS) entry which is preliminary data.</text>
</comment>
<comment type="cofactor">
    <cofactor evidence="1 10">
        <name>Mg(2+)</name>
        <dbReference type="ChEBI" id="CHEBI:18420"/>
    </cofactor>
</comment>
<dbReference type="Pfam" id="PF00311">
    <property type="entry name" value="PEPcase"/>
    <property type="match status" value="1"/>
</dbReference>
<dbReference type="PANTHER" id="PTHR30523:SF6">
    <property type="entry name" value="PHOSPHOENOLPYRUVATE CARBOXYLASE"/>
    <property type="match status" value="1"/>
</dbReference>
<dbReference type="PROSITE" id="PS00393">
    <property type="entry name" value="PEPCASE_2"/>
    <property type="match status" value="1"/>
</dbReference>
<keyword evidence="8 10" id="KW-0120">Carbon dioxide fixation</keyword>
<dbReference type="GO" id="GO:0005829">
    <property type="term" value="C:cytosol"/>
    <property type="evidence" value="ECO:0007669"/>
    <property type="project" value="TreeGrafter"/>
</dbReference>
<name>A0A2P7QFH0_9SPHN</name>
<protein>
    <recommendedName>
        <fullName evidence="5 10">Phosphoenolpyruvate carboxylase</fullName>
        <shortName evidence="10">PEPC</shortName>
        <shortName evidence="10">PEPCase</shortName>
        <ecNumber evidence="4 10">4.1.1.31</ecNumber>
    </recommendedName>
</protein>
<dbReference type="GO" id="GO:0015977">
    <property type="term" value="P:carbon fixation"/>
    <property type="evidence" value="ECO:0007669"/>
    <property type="project" value="UniProtKB-UniRule"/>
</dbReference>
<dbReference type="InterPro" id="IPR021135">
    <property type="entry name" value="PEP_COase"/>
</dbReference>
<proteinExistence type="inferred from homology"/>
<evidence type="ECO:0000256" key="1">
    <source>
        <dbReference type="ARBA" id="ARBA00001946"/>
    </source>
</evidence>
<dbReference type="HAMAP" id="MF_00595">
    <property type="entry name" value="PEPcase_type1"/>
    <property type="match status" value="1"/>
</dbReference>
<evidence type="ECO:0000313" key="13">
    <source>
        <dbReference type="EMBL" id="PSJ36728.1"/>
    </source>
</evidence>
<dbReference type="PROSITE" id="PS00781">
    <property type="entry name" value="PEPCASE_1"/>
    <property type="match status" value="1"/>
</dbReference>
<dbReference type="InterPro" id="IPR033129">
    <property type="entry name" value="PEPCASE_His_AS"/>
</dbReference>
<dbReference type="EMBL" id="PXYI01000012">
    <property type="protein sequence ID" value="PSJ36728.1"/>
    <property type="molecule type" value="Genomic_DNA"/>
</dbReference>
<evidence type="ECO:0000256" key="11">
    <source>
        <dbReference type="PROSITE-ProRule" id="PRU10111"/>
    </source>
</evidence>
<dbReference type="GO" id="GO:0006107">
    <property type="term" value="P:oxaloacetate metabolic process"/>
    <property type="evidence" value="ECO:0007669"/>
    <property type="project" value="UniProtKB-UniRule"/>
</dbReference>
<evidence type="ECO:0000256" key="10">
    <source>
        <dbReference type="HAMAP-Rule" id="MF_00595"/>
    </source>
</evidence>
<evidence type="ECO:0000256" key="2">
    <source>
        <dbReference type="ARBA" id="ARBA00003670"/>
    </source>
</evidence>
<comment type="subunit">
    <text evidence="10">Homotetramer.</text>
</comment>
<dbReference type="InterPro" id="IPR018129">
    <property type="entry name" value="PEP_COase_Lys_AS"/>
</dbReference>
<keyword evidence="6 10" id="KW-0460">Magnesium</keyword>
<keyword evidence="13" id="KW-0670">Pyruvate</keyword>
<accession>A0A2P7QFH0</accession>
<dbReference type="Proteomes" id="UP000241167">
    <property type="component" value="Unassembled WGS sequence"/>
</dbReference>
<evidence type="ECO:0000256" key="7">
    <source>
        <dbReference type="ARBA" id="ARBA00023239"/>
    </source>
</evidence>
<feature type="active site" evidence="10 11">
    <location>
        <position position="182"/>
    </location>
</feature>
<evidence type="ECO:0000256" key="4">
    <source>
        <dbReference type="ARBA" id="ARBA00012305"/>
    </source>
</evidence>
<dbReference type="GO" id="GO:0006099">
    <property type="term" value="P:tricarboxylic acid cycle"/>
    <property type="evidence" value="ECO:0007669"/>
    <property type="project" value="InterPro"/>
</dbReference>
<dbReference type="AlphaFoldDB" id="A0A2P7QFH0"/>
<dbReference type="OrthoDB" id="9768133at2"/>
<evidence type="ECO:0000256" key="9">
    <source>
        <dbReference type="ARBA" id="ARBA00048995"/>
    </source>
</evidence>
<keyword evidence="7 10" id="KW-0456">Lyase</keyword>
<dbReference type="NCBIfam" id="NF000584">
    <property type="entry name" value="PRK00009.1"/>
    <property type="match status" value="1"/>
</dbReference>
<sequence length="939" mass="102607">MPSSRPIFSAPPERPIRTIQLASGACRKHIRPADRGPTHVNDQAPLAEPAAAHRNGRAIGQNPDIRYLGKLLGDVIRAYGGEQLFERIEQIRQASVDRYRGVDADADLGLEGLTLDETLAFVRGFMLFSMLANLAEDRQGIAREPGSSFEEALAELREKGIDDSAVAAMLDRALIVPVLTAHPTEVRRKSMIDHRNRIADLMIERDAGSEETEDGDLVEEAILRQIALLWQTRPLRREKLYVADEVETALAYLRDVFLPVLPTLYARWERALGKRPKSFLRPGSWIGGDRDGNPFVNAESLRLALGRASDAVLSHYLAEVHALGAELSLSTELAEVTPEVAELASLSHDASSTRSDEPYRQALTGIYARLAATYRTLTGREPARRASVAAEPYPTPAALRADLAAIAHSLGRSGAGLFAGSGALGRLIRAVETFGFHLATLDLRQNADVHERVVAELLKVAGVEEDYLALSEAGRVSLLRSELAGGRLLTNPYATYSDETRSELDITRAAAEAHAKYGPGCITAYIISKAESVSDLLEVNILLKEAGLWRPGSPAQADIMAVPLFETIGDLEQGPEIMTAWLSLPEVAAPTAARGHQEVMLGYSDSNKDGGYLTSVWSLHQASRALAEVFERHGAAMQLFHGRGGAVGRGGGSSFSAIRAQPNGTVQGRIRITEQGEVIAAKYGTRDSAAINLEAIASATLLASLETRSVRRRERFYNGMAEISGTAFRAYRGLVYETEGFPDFFRQMTPIAEIAGLKIGSRPASRTTSGRIEDLRAIPWVFSWAQARVMLPGWYGAGQALSSFEDRGLLGEMLEGWPFFRTTLDNLEMVLAKSDMGIAARYADLVEDPAMRQGAFGRIRDAWHQTHDCLLEITGQSRLLERKPALDASIRLRLPYIEPLNLLQIELLKRHRAGETDPRVREGIELSINAVATALRNSG</sequence>
<comment type="similarity">
    <text evidence="3 10">Belongs to the PEPCase type 1 family.</text>
</comment>
<comment type="function">
    <text evidence="2 10">Forms oxaloacetate, a four-carbon dicarboxylic acid source for the tricarboxylic acid cycle.</text>
</comment>
<organism evidence="13 14">
    <name type="scientific">Allosphingosinicella deserti</name>
    <dbReference type="NCBI Taxonomy" id="2116704"/>
    <lineage>
        <taxon>Bacteria</taxon>
        <taxon>Pseudomonadati</taxon>
        <taxon>Pseudomonadota</taxon>
        <taxon>Alphaproteobacteria</taxon>
        <taxon>Sphingomonadales</taxon>
        <taxon>Sphingomonadaceae</taxon>
        <taxon>Allosphingosinicella</taxon>
    </lineage>
</organism>
<evidence type="ECO:0000256" key="5">
    <source>
        <dbReference type="ARBA" id="ARBA00022419"/>
    </source>
</evidence>
<dbReference type="GO" id="GO:0008964">
    <property type="term" value="F:phosphoenolpyruvate carboxylase activity"/>
    <property type="evidence" value="ECO:0007669"/>
    <property type="project" value="UniProtKB-UniRule"/>
</dbReference>
<evidence type="ECO:0000256" key="3">
    <source>
        <dbReference type="ARBA" id="ARBA00008346"/>
    </source>
</evidence>
<reference evidence="13 14" key="1">
    <citation type="submission" date="2018-03" db="EMBL/GenBank/DDBJ databases">
        <title>The draft genome of Sphingosinicella sp. GL-C-18.</title>
        <authorList>
            <person name="Liu L."/>
            <person name="Li L."/>
            <person name="Liang L."/>
            <person name="Zhang X."/>
            <person name="Wang T."/>
        </authorList>
    </citation>
    <scope>NUCLEOTIDE SEQUENCE [LARGE SCALE GENOMIC DNA]</scope>
    <source>
        <strain evidence="13 14">GL-C-18</strain>
    </source>
</reference>
<dbReference type="Gene3D" id="1.20.1440.90">
    <property type="entry name" value="Phosphoenolpyruvate/pyruvate domain"/>
    <property type="match status" value="1"/>
</dbReference>
<evidence type="ECO:0000256" key="6">
    <source>
        <dbReference type="ARBA" id="ARBA00022842"/>
    </source>
</evidence>
<evidence type="ECO:0000256" key="12">
    <source>
        <dbReference type="PROSITE-ProRule" id="PRU10112"/>
    </source>
</evidence>
<dbReference type="InterPro" id="IPR015813">
    <property type="entry name" value="Pyrv/PenolPyrv_kinase-like_dom"/>
</dbReference>
<dbReference type="PANTHER" id="PTHR30523">
    <property type="entry name" value="PHOSPHOENOLPYRUVATE CARBOXYLASE"/>
    <property type="match status" value="1"/>
</dbReference>